<dbReference type="Pfam" id="PF09995">
    <property type="entry name" value="MPAB_Lcp_cat"/>
    <property type="match status" value="1"/>
</dbReference>
<accession>A0A7R8AL49</accession>
<evidence type="ECO:0000313" key="3">
    <source>
        <dbReference type="EMBL" id="BCS21158.1"/>
    </source>
</evidence>
<dbReference type="PANTHER" id="PTHR36151">
    <property type="entry name" value="BLR2777 PROTEIN"/>
    <property type="match status" value="1"/>
</dbReference>
<keyword evidence="4" id="KW-1185">Reference proteome</keyword>
<evidence type="ECO:0000259" key="2">
    <source>
        <dbReference type="Pfam" id="PF09995"/>
    </source>
</evidence>
<reference evidence="3" key="2">
    <citation type="submission" date="2021-02" db="EMBL/GenBank/DDBJ databases">
        <title>Aspergillus puulaauensis MK2 genome sequence.</title>
        <authorList>
            <person name="Futagami T."/>
            <person name="Mori K."/>
            <person name="Kadooka C."/>
            <person name="Tanaka T."/>
        </authorList>
    </citation>
    <scope>NUCLEOTIDE SEQUENCE</scope>
    <source>
        <strain evidence="3">MK2</strain>
    </source>
</reference>
<dbReference type="Proteomes" id="UP000654913">
    <property type="component" value="Chromosome 2"/>
</dbReference>
<dbReference type="GO" id="GO:0016491">
    <property type="term" value="F:oxidoreductase activity"/>
    <property type="evidence" value="ECO:0007669"/>
    <property type="project" value="InterPro"/>
</dbReference>
<dbReference type="EMBL" id="AP024444">
    <property type="protein sequence ID" value="BCS21158.1"/>
    <property type="molecule type" value="Genomic_DNA"/>
</dbReference>
<dbReference type="KEGG" id="apuu:APUU_21590A"/>
<dbReference type="PANTHER" id="PTHR36151:SF3">
    <property type="entry name" value="ER-BOUND OXYGENASE MPAB_MPAB'_RUBBER OXYGENASE CATALYTIC DOMAIN-CONTAINING PROTEIN"/>
    <property type="match status" value="1"/>
</dbReference>
<reference evidence="3" key="1">
    <citation type="submission" date="2021-01" db="EMBL/GenBank/DDBJ databases">
        <authorList>
            <consortium name="Aspergillus puulaauensis MK2 genome sequencing consortium"/>
            <person name="Kazuki M."/>
            <person name="Futagami T."/>
        </authorList>
    </citation>
    <scope>NUCLEOTIDE SEQUENCE</scope>
    <source>
        <strain evidence="3">MK2</strain>
    </source>
</reference>
<name>A0A7R8AL49_9EURO</name>
<evidence type="ECO:0000313" key="4">
    <source>
        <dbReference type="Proteomes" id="UP000654913"/>
    </source>
</evidence>
<protein>
    <recommendedName>
        <fullName evidence="2">ER-bound oxygenase mpaB/mpaB'/Rubber oxygenase catalytic domain-containing protein</fullName>
    </recommendedName>
</protein>
<dbReference type="OrthoDB" id="5131368at2759"/>
<gene>
    <name evidence="3" type="ORF">APUU_21590A</name>
</gene>
<evidence type="ECO:0000256" key="1">
    <source>
        <dbReference type="SAM" id="MobiDB-lite"/>
    </source>
</evidence>
<sequence length="318" mass="35512">MIDPTMNEKAPEASSQAESSSSSSGSFTITIEKEDPGNPFAGVSPLAMKELKKVAREGIALAGGPAAILLQIAHPSVGQGVADHSTFTKRAIARVQYTQMYIYVMIFGTPEDKANMKAWVDQAHARVKSEAGPRPYSALDPELQLWVAITIYASMVGMYELIYGPLPPAMAERVFQAYSVMGTSLQVPKDMWPKNLKEFRLYWHDVIENQLRVTADAELVLEEIFHPVKSVPLWARPAVVVAMPFIRRLTIEQLPPSLREQFHLKSTKSSRMLSGLFVSGMACVYPFTPRFVRQLPKTYAMRLFRKKVKKRGGQLVKP</sequence>
<dbReference type="InterPro" id="IPR018713">
    <property type="entry name" value="MPAB/Lcp_cat_dom"/>
</dbReference>
<dbReference type="RefSeq" id="XP_041553352.1">
    <property type="nucleotide sequence ID" value="XM_041700358.1"/>
</dbReference>
<organism evidence="3 4">
    <name type="scientific">Aspergillus puulaauensis</name>
    <dbReference type="NCBI Taxonomy" id="1220207"/>
    <lineage>
        <taxon>Eukaryota</taxon>
        <taxon>Fungi</taxon>
        <taxon>Dikarya</taxon>
        <taxon>Ascomycota</taxon>
        <taxon>Pezizomycotina</taxon>
        <taxon>Eurotiomycetes</taxon>
        <taxon>Eurotiomycetidae</taxon>
        <taxon>Eurotiales</taxon>
        <taxon>Aspergillaceae</taxon>
        <taxon>Aspergillus</taxon>
    </lineage>
</organism>
<proteinExistence type="predicted"/>
<dbReference type="AlphaFoldDB" id="A0A7R8AL49"/>
<feature type="compositionally biased region" description="Low complexity" evidence="1">
    <location>
        <begin position="12"/>
        <end position="26"/>
    </location>
</feature>
<feature type="region of interest" description="Disordered" evidence="1">
    <location>
        <begin position="1"/>
        <end position="36"/>
    </location>
</feature>
<dbReference type="GeneID" id="64971163"/>
<feature type="domain" description="ER-bound oxygenase mpaB/mpaB'/Rubber oxygenase catalytic" evidence="2">
    <location>
        <begin position="54"/>
        <end position="273"/>
    </location>
</feature>